<evidence type="ECO:0000313" key="10">
    <source>
        <dbReference type="Proteomes" id="UP000220836"/>
    </source>
</evidence>
<gene>
    <name evidence="9" type="ORF">PEV8663_00090</name>
</gene>
<keyword evidence="3" id="KW-1134">Transmembrane beta strand</keyword>
<name>A0A238JR74_9RHOB</name>
<accession>A0A238JR74</accession>
<evidence type="ECO:0000256" key="3">
    <source>
        <dbReference type="ARBA" id="ARBA00022452"/>
    </source>
</evidence>
<dbReference type="GO" id="GO:0015483">
    <property type="term" value="F:long-chain fatty acid transporting porin activity"/>
    <property type="evidence" value="ECO:0007669"/>
    <property type="project" value="TreeGrafter"/>
</dbReference>
<feature type="signal peptide" evidence="8">
    <location>
        <begin position="1"/>
        <end position="20"/>
    </location>
</feature>
<keyword evidence="7" id="KW-0998">Cell outer membrane</keyword>
<organism evidence="9 10">
    <name type="scientific">Pelagimonas varians</name>
    <dbReference type="NCBI Taxonomy" id="696760"/>
    <lineage>
        <taxon>Bacteria</taxon>
        <taxon>Pseudomonadati</taxon>
        <taxon>Pseudomonadota</taxon>
        <taxon>Alphaproteobacteria</taxon>
        <taxon>Rhodobacterales</taxon>
        <taxon>Roseobacteraceae</taxon>
        <taxon>Pelagimonas</taxon>
    </lineage>
</organism>
<dbReference type="RefSeq" id="WP_170125768.1">
    <property type="nucleotide sequence ID" value="NZ_FXYH01000001.1"/>
</dbReference>
<evidence type="ECO:0000256" key="2">
    <source>
        <dbReference type="ARBA" id="ARBA00008163"/>
    </source>
</evidence>
<evidence type="ECO:0000256" key="6">
    <source>
        <dbReference type="ARBA" id="ARBA00023136"/>
    </source>
</evidence>
<keyword evidence="4" id="KW-0812">Transmembrane</keyword>
<protein>
    <submittedName>
        <fullName evidence="9">Outer membrane protein transport protein (OMPP1/FadL/TodX)</fullName>
    </submittedName>
</protein>
<dbReference type="Proteomes" id="UP000220836">
    <property type="component" value="Unassembled WGS sequence"/>
</dbReference>
<dbReference type="AlphaFoldDB" id="A0A238JR74"/>
<dbReference type="PANTHER" id="PTHR35093">
    <property type="entry name" value="OUTER MEMBRANE PROTEIN NMB0088-RELATED"/>
    <property type="match status" value="1"/>
</dbReference>
<proteinExistence type="inferred from homology"/>
<dbReference type="EMBL" id="FXYH01000001">
    <property type="protein sequence ID" value="SMX32704.1"/>
    <property type="molecule type" value="Genomic_DNA"/>
</dbReference>
<keyword evidence="6" id="KW-0472">Membrane</keyword>
<dbReference type="PANTHER" id="PTHR35093:SF8">
    <property type="entry name" value="OUTER MEMBRANE PROTEIN NMB0088-RELATED"/>
    <property type="match status" value="1"/>
</dbReference>
<evidence type="ECO:0000256" key="8">
    <source>
        <dbReference type="SAM" id="SignalP"/>
    </source>
</evidence>
<dbReference type="Pfam" id="PF03349">
    <property type="entry name" value="Toluene_X"/>
    <property type="match status" value="1"/>
</dbReference>
<dbReference type="SUPFAM" id="SSF56935">
    <property type="entry name" value="Porins"/>
    <property type="match status" value="1"/>
</dbReference>
<keyword evidence="10" id="KW-1185">Reference proteome</keyword>
<dbReference type="Gene3D" id="2.40.160.60">
    <property type="entry name" value="Outer membrane protein transport protein (OMPP1/FadL/TodX)"/>
    <property type="match status" value="1"/>
</dbReference>
<evidence type="ECO:0000256" key="4">
    <source>
        <dbReference type="ARBA" id="ARBA00022692"/>
    </source>
</evidence>
<feature type="chain" id="PRO_5012376010" evidence="8">
    <location>
        <begin position="21"/>
        <end position="426"/>
    </location>
</feature>
<comment type="subcellular location">
    <subcellularLocation>
        <location evidence="1">Cell outer membrane</location>
        <topology evidence="1">Multi-pass membrane protein</topology>
    </subcellularLocation>
</comment>
<reference evidence="9 10" key="1">
    <citation type="submission" date="2017-05" db="EMBL/GenBank/DDBJ databases">
        <authorList>
            <person name="Song R."/>
            <person name="Chenine A.L."/>
            <person name="Ruprecht R.M."/>
        </authorList>
    </citation>
    <scope>NUCLEOTIDE SEQUENCE [LARGE SCALE GENOMIC DNA]</scope>
    <source>
        <strain evidence="9 10">CECT 8663</strain>
    </source>
</reference>
<evidence type="ECO:0000256" key="1">
    <source>
        <dbReference type="ARBA" id="ARBA00004571"/>
    </source>
</evidence>
<evidence type="ECO:0000256" key="5">
    <source>
        <dbReference type="ARBA" id="ARBA00022729"/>
    </source>
</evidence>
<dbReference type="GO" id="GO:0009279">
    <property type="term" value="C:cell outer membrane"/>
    <property type="evidence" value="ECO:0007669"/>
    <property type="project" value="UniProtKB-SubCell"/>
</dbReference>
<comment type="similarity">
    <text evidence="2">Belongs to the OmpP1/FadL family.</text>
</comment>
<evidence type="ECO:0000256" key="7">
    <source>
        <dbReference type="ARBA" id="ARBA00023237"/>
    </source>
</evidence>
<evidence type="ECO:0000313" key="9">
    <source>
        <dbReference type="EMBL" id="SMX32704.1"/>
    </source>
</evidence>
<dbReference type="InterPro" id="IPR005017">
    <property type="entry name" value="OMPP1/FadL/TodX"/>
</dbReference>
<keyword evidence="5 8" id="KW-0732">Signal</keyword>
<sequence length="426" mass="44801">MKKTLMAAGAVVATATVATAGGIERSSNDYGLLFQDGDQANVSVTLVNPQVSGKYPAALGGGSTGNMAKNYTSISAGYKKDIGDRLSFGLFVNDAYGADADYREGVYAGLTATWDSEQVAFILKYDVSDRFSVYGGARYVQSTAEITIPEALVGRAVGNHAMDLGNQATNLGRQAAVAAASGDLETAAKLGAQARELGTEARTLGTALATTPPAVGGTNWAYSAQSNRDGQFGYVLGAAYQIPDIALRVGLTWESEIEHSFDTHEVIPALGVDLDDTTKITLPQSVKLDFQSGVAKNTLVFGSIKWTEWSKWEVRTPGYEAVTGTEVTGLDDDTITWRVGVGHKFNEKASGFAQVRYEKSNGGDISRLSPTDGLMSFGIGGQLVDGNVKLRGGIEYVSLGNAEDASGVKFEDNSAIGMGLSLTVSF</sequence>